<dbReference type="GO" id="GO:0004497">
    <property type="term" value="F:monooxygenase activity"/>
    <property type="evidence" value="ECO:0007669"/>
    <property type="project" value="UniProtKB-KW"/>
</dbReference>
<dbReference type="Gene3D" id="3.50.50.60">
    <property type="entry name" value="FAD/NAD(P)-binding domain"/>
    <property type="match status" value="1"/>
</dbReference>
<evidence type="ECO:0000259" key="3">
    <source>
        <dbReference type="Pfam" id="PF01494"/>
    </source>
</evidence>
<evidence type="ECO:0000313" key="4">
    <source>
        <dbReference type="EMBL" id="CAF0885570.1"/>
    </source>
</evidence>
<gene>
    <name evidence="5" type="ORF">OTI717_LOCUS20600</name>
    <name evidence="4" type="ORF">RFH988_LOCUS8202</name>
</gene>
<accession>A0A813YK98</accession>
<dbReference type="EMBL" id="CAJOAX010003196">
    <property type="protein sequence ID" value="CAF3841272.1"/>
    <property type="molecule type" value="Genomic_DNA"/>
</dbReference>
<organism evidence="4 6">
    <name type="scientific">Rotaria sordida</name>
    <dbReference type="NCBI Taxonomy" id="392033"/>
    <lineage>
        <taxon>Eukaryota</taxon>
        <taxon>Metazoa</taxon>
        <taxon>Spiralia</taxon>
        <taxon>Gnathifera</taxon>
        <taxon>Rotifera</taxon>
        <taxon>Eurotatoria</taxon>
        <taxon>Bdelloidea</taxon>
        <taxon>Philodinida</taxon>
        <taxon>Philodinidae</taxon>
        <taxon>Rotaria</taxon>
    </lineage>
</organism>
<dbReference type="Proteomes" id="UP000663882">
    <property type="component" value="Unassembled WGS sequence"/>
</dbReference>
<evidence type="ECO:0000256" key="2">
    <source>
        <dbReference type="ARBA" id="ARBA00023033"/>
    </source>
</evidence>
<evidence type="ECO:0000313" key="6">
    <source>
        <dbReference type="Proteomes" id="UP000663882"/>
    </source>
</evidence>
<reference evidence="4" key="1">
    <citation type="submission" date="2021-02" db="EMBL/GenBank/DDBJ databases">
        <authorList>
            <person name="Nowell W R."/>
        </authorList>
    </citation>
    <scope>NUCLEOTIDE SEQUENCE</scope>
</reference>
<dbReference type="EMBL" id="CAJNOO010000273">
    <property type="protein sequence ID" value="CAF0885570.1"/>
    <property type="molecule type" value="Genomic_DNA"/>
</dbReference>
<dbReference type="SUPFAM" id="SSF51905">
    <property type="entry name" value="FAD/NAD(P)-binding domain"/>
    <property type="match status" value="1"/>
</dbReference>
<dbReference type="OrthoDB" id="417877at2759"/>
<dbReference type="InterPro" id="IPR050493">
    <property type="entry name" value="FAD-dep_Monooxygenase_BioMet"/>
</dbReference>
<dbReference type="InterPro" id="IPR036188">
    <property type="entry name" value="FAD/NAD-bd_sf"/>
</dbReference>
<dbReference type="AlphaFoldDB" id="A0A813YK98"/>
<dbReference type="InterPro" id="IPR002938">
    <property type="entry name" value="FAD-bd"/>
</dbReference>
<dbReference type="PANTHER" id="PTHR13789">
    <property type="entry name" value="MONOOXYGENASE"/>
    <property type="match status" value="1"/>
</dbReference>
<protein>
    <recommendedName>
        <fullName evidence="3">FAD-binding domain-containing protein</fullName>
    </recommendedName>
</protein>
<keyword evidence="2" id="KW-0503">Monooxygenase</keyword>
<dbReference type="PRINTS" id="PR00420">
    <property type="entry name" value="RNGMNOXGNASE"/>
</dbReference>
<dbReference type="GO" id="GO:0071949">
    <property type="term" value="F:FAD binding"/>
    <property type="evidence" value="ECO:0007669"/>
    <property type="project" value="InterPro"/>
</dbReference>
<dbReference type="Proteomes" id="UP000663823">
    <property type="component" value="Unassembled WGS sequence"/>
</dbReference>
<evidence type="ECO:0000313" key="5">
    <source>
        <dbReference type="EMBL" id="CAF3841272.1"/>
    </source>
</evidence>
<evidence type="ECO:0000256" key="1">
    <source>
        <dbReference type="ARBA" id="ARBA00023002"/>
    </source>
</evidence>
<dbReference type="Pfam" id="PF01494">
    <property type="entry name" value="FAD_binding_3"/>
    <property type="match status" value="1"/>
</dbReference>
<name>A0A813YK98_9BILA</name>
<sequence>MAIARNVVIIGGGIGGLTAANTLMRAGMSVSLYERAPYFIPTVGAGFGLQPNGQAALAYIGLKEKIINGNGDVISLSNRLADYGKRFGFFLGGTVHAELIDILKEPIEKTGNLHYNHNVIDITQDPDDVMIYFENEKQKKPIRVDMVVGPNGIHSTVVKKIFPQTPPPIYTKENIFYGVIDHIDQQTSINSSIRAKNTLTQYIDRGEFITCRIGQNGEMIRELYNVLKRFPKAHPIHECAAATDQKRLLHFGLYYRQHRKDEWHRGRICLLGDSCHATLPYVGQGANMAIEDALSLAICLEKHNFRIEPAFQDYYNQRFHRTKRIVDSA</sequence>
<comment type="caution">
    <text evidence="4">The sequence shown here is derived from an EMBL/GenBank/DDBJ whole genome shotgun (WGS) entry which is preliminary data.</text>
</comment>
<feature type="domain" description="FAD-binding" evidence="3">
    <location>
        <begin position="6"/>
        <end position="304"/>
    </location>
</feature>
<dbReference type="PANTHER" id="PTHR13789:SF309">
    <property type="entry name" value="PUTATIVE (AFU_ORTHOLOGUE AFUA_6G14510)-RELATED"/>
    <property type="match status" value="1"/>
</dbReference>
<keyword evidence="1" id="KW-0560">Oxidoreductase</keyword>
<proteinExistence type="predicted"/>